<dbReference type="Proteomes" id="UP000717328">
    <property type="component" value="Unassembled WGS sequence"/>
</dbReference>
<dbReference type="Pfam" id="PF01734">
    <property type="entry name" value="Patatin"/>
    <property type="match status" value="1"/>
</dbReference>
<proteinExistence type="predicted"/>
<feature type="active site" description="Nucleophile" evidence="4">
    <location>
        <position position="212"/>
    </location>
</feature>
<sequence length="498" mass="55241">MSAGSWSWFEVIVLDSPEASEPKVKDGLSLVWLSHYNKLCHKEYTHRIGQVFGSDHDIFRGLEVGNALAVRLCARFRGWKNDASEGNFVLKVSEHGRKSGPTPSPEAMKYWEAIAEQVATLSKEFHDMLDKMTPPDAPPAYSPLIDFVPKEPLRADQIKLSEEPPLKVMSFDGGGVRGISSLYILKEIMSKVSPNNPDLKPCQYFDMIVGTSTGGLIAIMLGRLQMTVSECIEAYNTLSSSIFSEKATTKFTNGYWYKADNFEKAAKALIKKKTGDENALMRDPDPNNKCKVFVVSTGSQNVAKIHQIRTYPSRVADPFPDCKIWEAAQATAAAPTYLPPITINNIELVDGALGKNNPISLLFAEMNVLFGDPKFLGCGFARPINCFLSIGTGMQPRIEIKHTKPKIPGESTLYFASLAEAALALAVNTEDGHTFAEKMFSKREGVYFRFNVGVKKGEDWEKLIDMDDWAGMPKLVEITKQYLLGEAKRVEECASKIN</sequence>
<evidence type="ECO:0000313" key="7">
    <source>
        <dbReference type="Proteomes" id="UP000717328"/>
    </source>
</evidence>
<feature type="domain" description="PNPLA" evidence="5">
    <location>
        <begin position="169"/>
        <end position="363"/>
    </location>
</feature>
<keyword evidence="1 4" id="KW-0378">Hydrolase</keyword>
<dbReference type="OrthoDB" id="2963263at2759"/>
<accession>A0A9P7GV86</accession>
<dbReference type="EMBL" id="JABCKI010000023">
    <property type="protein sequence ID" value="KAG5654010.1"/>
    <property type="molecule type" value="Genomic_DNA"/>
</dbReference>
<dbReference type="GO" id="GO:0047499">
    <property type="term" value="F:calcium-independent phospholipase A2 activity"/>
    <property type="evidence" value="ECO:0007669"/>
    <property type="project" value="TreeGrafter"/>
</dbReference>
<comment type="caution">
    <text evidence="6">The sequence shown here is derived from an EMBL/GenBank/DDBJ whole genome shotgun (WGS) entry which is preliminary data.</text>
</comment>
<dbReference type="InterPro" id="IPR016035">
    <property type="entry name" value="Acyl_Trfase/lysoPLipase"/>
</dbReference>
<evidence type="ECO:0000256" key="1">
    <source>
        <dbReference type="ARBA" id="ARBA00022801"/>
    </source>
</evidence>
<feature type="short sequence motif" description="DGA/G" evidence="4">
    <location>
        <begin position="350"/>
        <end position="352"/>
    </location>
</feature>
<dbReference type="PANTHER" id="PTHR24185:SF1">
    <property type="entry name" value="CALCIUM-INDEPENDENT PHOSPHOLIPASE A2-GAMMA"/>
    <property type="match status" value="1"/>
</dbReference>
<dbReference type="GO" id="GO:0046486">
    <property type="term" value="P:glycerolipid metabolic process"/>
    <property type="evidence" value="ECO:0007669"/>
    <property type="project" value="UniProtKB-ARBA"/>
</dbReference>
<evidence type="ECO:0000256" key="2">
    <source>
        <dbReference type="ARBA" id="ARBA00022963"/>
    </source>
</evidence>
<dbReference type="Gene3D" id="3.40.1090.10">
    <property type="entry name" value="Cytosolic phospholipase A2 catalytic domain"/>
    <property type="match status" value="1"/>
</dbReference>
<reference evidence="6" key="1">
    <citation type="submission" date="2021-02" db="EMBL/GenBank/DDBJ databases">
        <authorList>
            <person name="Nieuwenhuis M."/>
            <person name="Van De Peppel L.J.J."/>
        </authorList>
    </citation>
    <scope>NUCLEOTIDE SEQUENCE</scope>
    <source>
        <strain evidence="6">D49</strain>
    </source>
</reference>
<dbReference type="PANTHER" id="PTHR24185">
    <property type="entry name" value="CALCIUM-INDEPENDENT PHOSPHOLIPASE A2-GAMMA"/>
    <property type="match status" value="1"/>
</dbReference>
<feature type="short sequence motif" description="GXSXG" evidence="4">
    <location>
        <begin position="210"/>
        <end position="214"/>
    </location>
</feature>
<gene>
    <name evidence="6" type="ORF">H0H81_008319</name>
</gene>
<organism evidence="6 7">
    <name type="scientific">Sphagnurus paluster</name>
    <dbReference type="NCBI Taxonomy" id="117069"/>
    <lineage>
        <taxon>Eukaryota</taxon>
        <taxon>Fungi</taxon>
        <taxon>Dikarya</taxon>
        <taxon>Basidiomycota</taxon>
        <taxon>Agaricomycotina</taxon>
        <taxon>Agaricomycetes</taxon>
        <taxon>Agaricomycetidae</taxon>
        <taxon>Agaricales</taxon>
        <taxon>Tricholomatineae</taxon>
        <taxon>Lyophyllaceae</taxon>
        <taxon>Sphagnurus</taxon>
    </lineage>
</organism>
<keyword evidence="7" id="KW-1185">Reference proteome</keyword>
<evidence type="ECO:0000256" key="3">
    <source>
        <dbReference type="ARBA" id="ARBA00023098"/>
    </source>
</evidence>
<name>A0A9P7GV86_9AGAR</name>
<feature type="active site" description="Proton acceptor" evidence="4">
    <location>
        <position position="350"/>
    </location>
</feature>
<dbReference type="GO" id="GO:0016042">
    <property type="term" value="P:lipid catabolic process"/>
    <property type="evidence" value="ECO:0007669"/>
    <property type="project" value="UniProtKB-UniRule"/>
</dbReference>
<evidence type="ECO:0000256" key="4">
    <source>
        <dbReference type="PROSITE-ProRule" id="PRU01161"/>
    </source>
</evidence>
<dbReference type="SUPFAM" id="SSF52151">
    <property type="entry name" value="FabD/lysophospholipase-like"/>
    <property type="match status" value="1"/>
</dbReference>
<feature type="short sequence motif" description="GXGXXG" evidence="4">
    <location>
        <begin position="173"/>
        <end position="178"/>
    </location>
</feature>
<keyword evidence="2 4" id="KW-0442">Lipid degradation</keyword>
<dbReference type="GO" id="GO:0019369">
    <property type="term" value="P:arachidonate metabolic process"/>
    <property type="evidence" value="ECO:0007669"/>
    <property type="project" value="TreeGrafter"/>
</dbReference>
<reference evidence="6" key="2">
    <citation type="submission" date="2021-10" db="EMBL/GenBank/DDBJ databases">
        <title>Phylogenomics reveals ancestral predisposition of the termite-cultivated fungus Termitomyces towards a domesticated lifestyle.</title>
        <authorList>
            <person name="Auxier B."/>
            <person name="Grum-Grzhimaylo A."/>
            <person name="Cardenas M.E."/>
            <person name="Lodge J.D."/>
            <person name="Laessoe T."/>
            <person name="Pedersen O."/>
            <person name="Smith M.E."/>
            <person name="Kuyper T.W."/>
            <person name="Franco-Molano E.A."/>
            <person name="Baroni T.J."/>
            <person name="Aanen D.K."/>
        </authorList>
    </citation>
    <scope>NUCLEOTIDE SEQUENCE</scope>
    <source>
        <strain evidence="6">D49</strain>
    </source>
</reference>
<evidence type="ECO:0000259" key="5">
    <source>
        <dbReference type="PROSITE" id="PS51635"/>
    </source>
</evidence>
<protein>
    <recommendedName>
        <fullName evidence="5">PNPLA domain-containing protein</fullName>
    </recommendedName>
</protein>
<dbReference type="AlphaFoldDB" id="A0A9P7GV86"/>
<dbReference type="PROSITE" id="PS51635">
    <property type="entry name" value="PNPLA"/>
    <property type="match status" value="1"/>
</dbReference>
<evidence type="ECO:0000313" key="6">
    <source>
        <dbReference type="EMBL" id="KAG5654010.1"/>
    </source>
</evidence>
<dbReference type="InterPro" id="IPR002641">
    <property type="entry name" value="PNPLA_dom"/>
</dbReference>
<keyword evidence="3 4" id="KW-0443">Lipid metabolism</keyword>
<dbReference type="GO" id="GO:0016020">
    <property type="term" value="C:membrane"/>
    <property type="evidence" value="ECO:0007669"/>
    <property type="project" value="TreeGrafter"/>
</dbReference>